<dbReference type="Gene3D" id="2.60.120.10">
    <property type="entry name" value="Jelly Rolls"/>
    <property type="match status" value="1"/>
</dbReference>
<dbReference type="EMBL" id="ABWK02000017">
    <property type="protein sequence ID" value="EEX68524.1"/>
    <property type="molecule type" value="Genomic_DNA"/>
</dbReference>
<dbReference type="Pfam" id="PF02311">
    <property type="entry name" value="AraC_binding"/>
    <property type="match status" value="1"/>
</dbReference>
<dbReference type="GO" id="GO:0003677">
    <property type="term" value="F:DNA binding"/>
    <property type="evidence" value="ECO:0007669"/>
    <property type="project" value="UniProtKB-KW"/>
</dbReference>
<dbReference type="AlphaFoldDB" id="C9KNA0"/>
<dbReference type="STRING" id="500635.MITSMUL_04588"/>
<name>C9KNA0_9FIRM</name>
<dbReference type="InterPro" id="IPR014710">
    <property type="entry name" value="RmlC-like_jellyroll"/>
</dbReference>
<dbReference type="InterPro" id="IPR003313">
    <property type="entry name" value="AraC-bd"/>
</dbReference>
<dbReference type="PANTHER" id="PTHR43280">
    <property type="entry name" value="ARAC-FAMILY TRANSCRIPTIONAL REGULATOR"/>
    <property type="match status" value="1"/>
</dbReference>
<dbReference type="PANTHER" id="PTHR43280:SF28">
    <property type="entry name" value="HTH-TYPE TRANSCRIPTIONAL ACTIVATOR RHAS"/>
    <property type="match status" value="1"/>
</dbReference>
<dbReference type="SUPFAM" id="SSF51215">
    <property type="entry name" value="Regulatory protein AraC"/>
    <property type="match status" value="1"/>
</dbReference>
<gene>
    <name evidence="3" type="ORF">MITSMUL_04588</name>
</gene>
<evidence type="ECO:0000313" key="3">
    <source>
        <dbReference type="EMBL" id="EEX68524.1"/>
    </source>
</evidence>
<dbReference type="HOGENOM" id="CLU_1203734_0_0_9"/>
<dbReference type="Proteomes" id="UP000003671">
    <property type="component" value="Unassembled WGS sequence"/>
</dbReference>
<evidence type="ECO:0000256" key="1">
    <source>
        <dbReference type="ARBA" id="ARBA00023125"/>
    </source>
</evidence>
<evidence type="ECO:0000259" key="2">
    <source>
        <dbReference type="Pfam" id="PF02311"/>
    </source>
</evidence>
<sequence>MGVVYYKQNKNILEPHLSWDEMRLVYVSFNDRQETLTPTAVHCHEKNLELQYICGGRGNLRIGSRLYEVQEGDLLVYNQGELHDESADPEQGLWFYNCGVTGLNLPGRPEGELIAPETSPRIHAGETAGVVESLFKLLYAEVERDLPKNEQITHDILRVLISMILYQLPKERQLPSREKDRLLIACKDYIDGHFMEELTVEKLAERSHMSISGFAHQFKKLNKLLLHHPI</sequence>
<dbReference type="SUPFAM" id="SSF46689">
    <property type="entry name" value="Homeodomain-like"/>
    <property type="match status" value="1"/>
</dbReference>
<feature type="domain" description="AraC-type arabinose-binding/dimerisation" evidence="2">
    <location>
        <begin position="40"/>
        <end position="100"/>
    </location>
</feature>
<keyword evidence="1" id="KW-0238">DNA-binding</keyword>
<dbReference type="PATRIC" id="fig|500635.8.peg.1310"/>
<accession>C9KNA0</accession>
<protein>
    <submittedName>
        <fullName evidence="3">AraC-like ligand binding domain protein</fullName>
    </submittedName>
</protein>
<dbReference type="RefSeq" id="WP_005841335.1">
    <property type="nucleotide sequence ID" value="NZ_GG697142.2"/>
</dbReference>
<dbReference type="GeneID" id="93481598"/>
<dbReference type="eggNOG" id="COG2207">
    <property type="taxonomic scope" value="Bacteria"/>
</dbReference>
<dbReference type="InterPro" id="IPR037923">
    <property type="entry name" value="HTH-like"/>
</dbReference>
<dbReference type="InterPro" id="IPR009057">
    <property type="entry name" value="Homeodomain-like_sf"/>
</dbReference>
<keyword evidence="4" id="KW-1185">Reference proteome</keyword>
<reference evidence="3" key="1">
    <citation type="submission" date="2009-09" db="EMBL/GenBank/DDBJ databases">
        <authorList>
            <person name="Weinstock G."/>
            <person name="Sodergren E."/>
            <person name="Clifton S."/>
            <person name="Fulton L."/>
            <person name="Fulton B."/>
            <person name="Courtney L."/>
            <person name="Fronick C."/>
            <person name="Harrison M."/>
            <person name="Strong C."/>
            <person name="Farmer C."/>
            <person name="Delahaunty K."/>
            <person name="Markovic C."/>
            <person name="Hall O."/>
            <person name="Minx P."/>
            <person name="Tomlinson C."/>
            <person name="Mitreva M."/>
            <person name="Nelson J."/>
            <person name="Hou S."/>
            <person name="Wollam A."/>
            <person name="Pepin K.H."/>
            <person name="Johnson M."/>
            <person name="Bhonagiri V."/>
            <person name="Nash W.E."/>
            <person name="Warren W."/>
            <person name="Chinwalla A."/>
            <person name="Mardis E.R."/>
            <person name="Wilson R.K."/>
        </authorList>
    </citation>
    <scope>NUCLEOTIDE SEQUENCE [LARGE SCALE GENOMIC DNA]</scope>
    <source>
        <strain evidence="3">DSM 20544</strain>
    </source>
</reference>
<evidence type="ECO:0000313" key="4">
    <source>
        <dbReference type="Proteomes" id="UP000003671"/>
    </source>
</evidence>
<comment type="caution">
    <text evidence="3">The sequence shown here is derived from an EMBL/GenBank/DDBJ whole genome shotgun (WGS) entry which is preliminary data.</text>
</comment>
<dbReference type="GO" id="GO:0006355">
    <property type="term" value="P:regulation of DNA-templated transcription"/>
    <property type="evidence" value="ECO:0007669"/>
    <property type="project" value="InterPro"/>
</dbReference>
<dbReference type="Gene3D" id="1.10.10.60">
    <property type="entry name" value="Homeodomain-like"/>
    <property type="match status" value="1"/>
</dbReference>
<proteinExistence type="predicted"/>
<organism evidence="3 4">
    <name type="scientific">Mitsuokella multacida DSM 20544</name>
    <dbReference type="NCBI Taxonomy" id="500635"/>
    <lineage>
        <taxon>Bacteria</taxon>
        <taxon>Bacillati</taxon>
        <taxon>Bacillota</taxon>
        <taxon>Negativicutes</taxon>
        <taxon>Selenomonadales</taxon>
        <taxon>Selenomonadaceae</taxon>
        <taxon>Mitsuokella</taxon>
    </lineage>
</organism>